<feature type="chain" id="PRO_5027829190" description="DUF4331 domain-containing protein" evidence="1">
    <location>
        <begin position="28"/>
        <end position="522"/>
    </location>
</feature>
<accession>A0A6S6UD45</accession>
<evidence type="ECO:0000256" key="1">
    <source>
        <dbReference type="SAM" id="SignalP"/>
    </source>
</evidence>
<keyword evidence="1" id="KW-0732">Signal</keyword>
<evidence type="ECO:0008006" key="3">
    <source>
        <dbReference type="Google" id="ProtNLM"/>
    </source>
</evidence>
<reference evidence="2" key="1">
    <citation type="submission" date="2020-01" db="EMBL/GenBank/DDBJ databases">
        <authorList>
            <person name="Meier V. D."/>
            <person name="Meier V D."/>
        </authorList>
    </citation>
    <scope>NUCLEOTIDE SEQUENCE</scope>
    <source>
        <strain evidence="2">HLG_WM_MAG_05</strain>
    </source>
</reference>
<name>A0A6S6UD45_9BACT</name>
<feature type="signal peptide" evidence="1">
    <location>
        <begin position="1"/>
        <end position="27"/>
    </location>
</feature>
<dbReference type="EMBL" id="CACVAU010000091">
    <property type="protein sequence ID" value="CAA6827350.1"/>
    <property type="molecule type" value="Genomic_DNA"/>
</dbReference>
<dbReference type="AlphaFoldDB" id="A0A6S6UD45"/>
<organism evidence="2">
    <name type="scientific">uncultured Sulfurovum sp</name>
    <dbReference type="NCBI Taxonomy" id="269237"/>
    <lineage>
        <taxon>Bacteria</taxon>
        <taxon>Pseudomonadati</taxon>
        <taxon>Campylobacterota</taxon>
        <taxon>Epsilonproteobacteria</taxon>
        <taxon>Campylobacterales</taxon>
        <taxon>Sulfurovaceae</taxon>
        <taxon>Sulfurovum</taxon>
        <taxon>environmental samples</taxon>
    </lineage>
</organism>
<protein>
    <recommendedName>
        <fullName evidence="3">DUF4331 domain-containing protein</fullName>
    </recommendedName>
</protein>
<dbReference type="Pfam" id="PF14224">
    <property type="entry name" value="DUF4331"/>
    <property type="match status" value="1"/>
</dbReference>
<sequence>MKMSKKIKRISVAALMATTLFTSNLTASSHREAPAITESPKVDSTDFYMFNSYETGRTGYTTLIANYVPLQDPQGGPNYFAMDPDAVYDIHIDNNADSVEDLTFRFRFTNTLEGGTGKTLTVGDKTLSIPLNALGPISSTDTTNLGLKESYKLELIKGDRKTGTKSTLASSLTKPYDNVGNKTFPDYKKYADSHIHSVAMAGCSAGNMKVFVGQRKESFVVNLGETFDLVNYVPVDRSFAPFATAGIEQLDTNDDLRTKNITSIAIEVPTSCLLSDATKTTIGAWTTASLPQARILRPKGQFDKNSLQGGALTQVSRLSNPLVNEVVIGLKDKDLFNTSEPKDDTQFIDYVTNPTLPVILNALFLDAVNSVTGAGFAQLNPTNYPRNDLVAAFLTGVEGVNKNGSVGEMLRLNTGIAATAKASQNAFGVVAGDLAGFPNGRRPGDDVVDLALRVVMGGLCHPVNVDLDKSGTAGDAGDVLGLCSTTDAVTGTVPYTDGAPINATYFDDTFPYLKTPLAGSPN</sequence>
<gene>
    <name evidence="2" type="ORF">HELGO_WM9298</name>
</gene>
<proteinExistence type="predicted"/>
<dbReference type="InterPro" id="IPR025566">
    <property type="entry name" value="DUF4331"/>
</dbReference>
<evidence type="ECO:0000313" key="2">
    <source>
        <dbReference type="EMBL" id="CAA6827350.1"/>
    </source>
</evidence>